<keyword evidence="1" id="KW-0732">Signal</keyword>
<feature type="signal peptide" evidence="1">
    <location>
        <begin position="1"/>
        <end position="24"/>
    </location>
</feature>
<name>A0AAV1X7Y4_LUPLU</name>
<protein>
    <submittedName>
        <fullName evidence="2">Uncharacterized protein</fullName>
    </submittedName>
</protein>
<accession>A0AAV1X7Y4</accession>
<evidence type="ECO:0000256" key="1">
    <source>
        <dbReference type="SAM" id="SignalP"/>
    </source>
</evidence>
<evidence type="ECO:0000313" key="2">
    <source>
        <dbReference type="EMBL" id="CAL0317142.1"/>
    </source>
</evidence>
<comment type="caution">
    <text evidence="2">The sequence shown here is derived from an EMBL/GenBank/DDBJ whole genome shotgun (WGS) entry which is preliminary data.</text>
</comment>
<organism evidence="2 3">
    <name type="scientific">Lupinus luteus</name>
    <name type="common">European yellow lupine</name>
    <dbReference type="NCBI Taxonomy" id="3873"/>
    <lineage>
        <taxon>Eukaryota</taxon>
        <taxon>Viridiplantae</taxon>
        <taxon>Streptophyta</taxon>
        <taxon>Embryophyta</taxon>
        <taxon>Tracheophyta</taxon>
        <taxon>Spermatophyta</taxon>
        <taxon>Magnoliopsida</taxon>
        <taxon>eudicotyledons</taxon>
        <taxon>Gunneridae</taxon>
        <taxon>Pentapetalae</taxon>
        <taxon>rosids</taxon>
        <taxon>fabids</taxon>
        <taxon>Fabales</taxon>
        <taxon>Fabaceae</taxon>
        <taxon>Papilionoideae</taxon>
        <taxon>50 kb inversion clade</taxon>
        <taxon>genistoids sensu lato</taxon>
        <taxon>core genistoids</taxon>
        <taxon>Genisteae</taxon>
        <taxon>Lupinus</taxon>
    </lineage>
</organism>
<proteinExistence type="predicted"/>
<reference evidence="2 3" key="1">
    <citation type="submission" date="2024-03" db="EMBL/GenBank/DDBJ databases">
        <authorList>
            <person name="Martinez-Hernandez J."/>
        </authorList>
    </citation>
    <scope>NUCLEOTIDE SEQUENCE [LARGE SCALE GENOMIC DNA]</scope>
</reference>
<keyword evidence="3" id="KW-1185">Reference proteome</keyword>
<dbReference type="EMBL" id="CAXHTB010000012">
    <property type="protein sequence ID" value="CAL0317142.1"/>
    <property type="molecule type" value="Genomic_DNA"/>
</dbReference>
<dbReference type="Proteomes" id="UP001497480">
    <property type="component" value="Unassembled WGS sequence"/>
</dbReference>
<feature type="chain" id="PRO_5043640186" evidence="1">
    <location>
        <begin position="25"/>
        <end position="85"/>
    </location>
</feature>
<gene>
    <name evidence="2" type="ORF">LLUT_LOCUS18202</name>
</gene>
<evidence type="ECO:0000313" key="3">
    <source>
        <dbReference type="Proteomes" id="UP001497480"/>
    </source>
</evidence>
<dbReference type="AlphaFoldDB" id="A0AAV1X7Y4"/>
<sequence length="85" mass="9921">MMKGFSLLILMFVSLLICSSSSMATTILEETKEKCEGFKFIRILFCKNEECEKRCLMKYIPNVAKWPRCYRTHVCICCDVDHLAK</sequence>